<keyword evidence="1" id="KW-1133">Transmembrane helix</keyword>
<accession>A0A387BMV6</accession>
<proteinExistence type="predicted"/>
<dbReference type="RefSeq" id="WP_120787894.1">
    <property type="nucleotide sequence ID" value="NZ_CP032624.1"/>
</dbReference>
<protein>
    <submittedName>
        <fullName evidence="2">Uncharacterized protein</fullName>
    </submittedName>
</protein>
<feature type="transmembrane region" description="Helical" evidence="1">
    <location>
        <begin position="20"/>
        <end position="41"/>
    </location>
</feature>
<evidence type="ECO:0000313" key="2">
    <source>
        <dbReference type="EMBL" id="AYG02360.1"/>
    </source>
</evidence>
<dbReference type="AlphaFoldDB" id="A0A387BMV6"/>
<feature type="transmembrane region" description="Helical" evidence="1">
    <location>
        <begin position="53"/>
        <end position="74"/>
    </location>
</feature>
<organism evidence="2 3">
    <name type="scientific">Gryllotalpicola protaetiae</name>
    <dbReference type="NCBI Taxonomy" id="2419771"/>
    <lineage>
        <taxon>Bacteria</taxon>
        <taxon>Bacillati</taxon>
        <taxon>Actinomycetota</taxon>
        <taxon>Actinomycetes</taxon>
        <taxon>Micrococcales</taxon>
        <taxon>Microbacteriaceae</taxon>
        <taxon>Gryllotalpicola</taxon>
    </lineage>
</organism>
<keyword evidence="1" id="KW-0812">Transmembrane</keyword>
<name>A0A387BMV6_9MICO</name>
<reference evidence="2 3" key="1">
    <citation type="submission" date="2018-09" db="EMBL/GenBank/DDBJ databases">
        <title>Genome sequencing of strain 2DFW10M-5.</title>
        <authorList>
            <person name="Heo J."/>
            <person name="Kim S.-J."/>
            <person name="Kwon S.-W."/>
        </authorList>
    </citation>
    <scope>NUCLEOTIDE SEQUENCE [LARGE SCALE GENOMIC DNA]</scope>
    <source>
        <strain evidence="2 3">2DFW10M-5</strain>
    </source>
</reference>
<keyword evidence="3" id="KW-1185">Reference proteome</keyword>
<sequence>MTAPLPPAAPPVSNNITTIAYWVAFGAAAVALALDGIAPLWWPSIADKLTETVAVIVEAIVLIAAGLGAVISPLGRRSR</sequence>
<dbReference type="Proteomes" id="UP000275069">
    <property type="component" value="Chromosome"/>
</dbReference>
<gene>
    <name evidence="2" type="ORF">D7I44_01640</name>
</gene>
<keyword evidence="1" id="KW-0472">Membrane</keyword>
<dbReference type="EMBL" id="CP032624">
    <property type="protein sequence ID" value="AYG02360.1"/>
    <property type="molecule type" value="Genomic_DNA"/>
</dbReference>
<evidence type="ECO:0000256" key="1">
    <source>
        <dbReference type="SAM" id="Phobius"/>
    </source>
</evidence>
<dbReference type="KEGG" id="gry:D7I44_01640"/>
<evidence type="ECO:0000313" key="3">
    <source>
        <dbReference type="Proteomes" id="UP000275069"/>
    </source>
</evidence>